<gene>
    <name evidence="1" type="ORF">NQ176_g347</name>
</gene>
<proteinExistence type="predicted"/>
<keyword evidence="2" id="KW-1185">Reference proteome</keyword>
<protein>
    <submittedName>
        <fullName evidence="1">Uncharacterized protein</fullName>
    </submittedName>
</protein>
<dbReference type="EMBL" id="JANJQO010000012">
    <property type="protein sequence ID" value="KAJ2983909.1"/>
    <property type="molecule type" value="Genomic_DNA"/>
</dbReference>
<organism evidence="1 2">
    <name type="scientific">Zarea fungicola</name>
    <dbReference type="NCBI Taxonomy" id="93591"/>
    <lineage>
        <taxon>Eukaryota</taxon>
        <taxon>Fungi</taxon>
        <taxon>Dikarya</taxon>
        <taxon>Ascomycota</taxon>
        <taxon>Pezizomycotina</taxon>
        <taxon>Sordariomycetes</taxon>
        <taxon>Hypocreomycetidae</taxon>
        <taxon>Hypocreales</taxon>
        <taxon>Cordycipitaceae</taxon>
        <taxon>Zarea</taxon>
    </lineage>
</organism>
<comment type="caution">
    <text evidence="1">The sequence shown here is derived from an EMBL/GenBank/DDBJ whole genome shotgun (WGS) entry which is preliminary data.</text>
</comment>
<evidence type="ECO:0000313" key="1">
    <source>
        <dbReference type="EMBL" id="KAJ2983909.1"/>
    </source>
</evidence>
<sequence>MSNLAPYASDHRDPNGPADARPSALKIIRDQNLDGELIGKVILITGGTFGIGRETTRALHATGADIYITGRDAEKGKATVDELSMDGKPGKIEYIFVDQGSLSSVRALAKELLQKTNGQLNCLICNAGIRGYPKSTTKDGFEQHFGINHLAHFTLLQELKQALLASSCSDFASRVVTVSASGHRQSGIRFHDINFDDGTYEPLLAYAQSKTANIYMALEIERQFGAQGLHGLAVHPGGISGTSLNRMTAASSLEAINSRPAVAAKMKSAEQGAATTVWAAVGREWEGRGGKFLEDCQESEPWDGNPEVLASGHAKHVYDQKSAEKLWDESLRLIG</sequence>
<evidence type="ECO:0000313" key="2">
    <source>
        <dbReference type="Proteomes" id="UP001143910"/>
    </source>
</evidence>
<dbReference type="Proteomes" id="UP001143910">
    <property type="component" value="Unassembled WGS sequence"/>
</dbReference>
<reference evidence="1" key="1">
    <citation type="submission" date="2022-08" db="EMBL/GenBank/DDBJ databases">
        <title>Genome Sequence of Lecanicillium fungicola.</title>
        <authorList>
            <person name="Buettner E."/>
        </authorList>
    </citation>
    <scope>NUCLEOTIDE SEQUENCE</scope>
    <source>
        <strain evidence="1">Babe33</strain>
    </source>
</reference>
<accession>A0ACC1NXW5</accession>
<name>A0ACC1NXW5_9HYPO</name>